<sequence length="127" mass="13630">MIETLSDLPDGVLGFRAVGEISASDYEAVLDPAIDAALEVRDRVNIVFVLGDEFERYSLGAMWQDAALGGKPHSRWGRIALVTNHSLIAEIVHGVAFMVPAEVKVFPLEALDSATHWAGGAAETKQA</sequence>
<protein>
    <submittedName>
        <fullName evidence="1">STAS/SEC14 domain-containing protein</fullName>
    </submittedName>
</protein>
<reference evidence="1 2" key="1">
    <citation type="submission" date="2024-02" db="EMBL/GenBank/DDBJ databases">
        <authorList>
            <person name="Saticioglu I.B."/>
        </authorList>
    </citation>
    <scope>NUCLEOTIDE SEQUENCE [LARGE SCALE GENOMIC DNA]</scope>
    <source>
        <strain evidence="1 2">Mu-86</strain>
    </source>
</reference>
<dbReference type="InterPro" id="IPR021866">
    <property type="entry name" value="SpoIIAA-like"/>
</dbReference>
<dbReference type="InterPro" id="IPR038396">
    <property type="entry name" value="SpoIIAA-like_sf"/>
</dbReference>
<evidence type="ECO:0000313" key="2">
    <source>
        <dbReference type="Proteomes" id="UP001368654"/>
    </source>
</evidence>
<dbReference type="RefSeq" id="WP_337337306.1">
    <property type="nucleotide sequence ID" value="NZ_JBBDGL010000001.1"/>
</dbReference>
<evidence type="ECO:0000313" key="1">
    <source>
        <dbReference type="EMBL" id="MEJ1154881.1"/>
    </source>
</evidence>
<dbReference type="EMBL" id="JBBDGL010000001">
    <property type="protein sequence ID" value="MEJ1154881.1"/>
    <property type="molecule type" value="Genomic_DNA"/>
</dbReference>
<dbReference type="Gene3D" id="3.40.50.10600">
    <property type="entry name" value="SpoIIaa-like domains"/>
    <property type="match status" value="1"/>
</dbReference>
<organism evidence="1 2">
    <name type="scientific">Microbacterium marmarense</name>
    <dbReference type="NCBI Taxonomy" id="3122051"/>
    <lineage>
        <taxon>Bacteria</taxon>
        <taxon>Bacillati</taxon>
        <taxon>Actinomycetota</taxon>
        <taxon>Actinomycetes</taxon>
        <taxon>Micrococcales</taxon>
        <taxon>Microbacteriaceae</taxon>
        <taxon>Microbacterium</taxon>
    </lineage>
</organism>
<keyword evidence="2" id="KW-1185">Reference proteome</keyword>
<comment type="caution">
    <text evidence="1">The sequence shown here is derived from an EMBL/GenBank/DDBJ whole genome shotgun (WGS) entry which is preliminary data.</text>
</comment>
<gene>
    <name evidence="1" type="ORF">WDU96_04595</name>
</gene>
<dbReference type="InterPro" id="IPR036513">
    <property type="entry name" value="STAS_dom_sf"/>
</dbReference>
<dbReference type="Proteomes" id="UP001368654">
    <property type="component" value="Unassembled WGS sequence"/>
</dbReference>
<accession>A0ABU8LRJ9</accession>
<name>A0ABU8LRJ9_9MICO</name>
<dbReference type="Pfam" id="PF11964">
    <property type="entry name" value="SpoIIAA-like"/>
    <property type="match status" value="1"/>
</dbReference>
<proteinExistence type="predicted"/>
<dbReference type="SUPFAM" id="SSF52091">
    <property type="entry name" value="SpoIIaa-like"/>
    <property type="match status" value="1"/>
</dbReference>